<evidence type="ECO:0000313" key="3">
    <source>
        <dbReference type="Proteomes" id="UP000637628"/>
    </source>
</evidence>
<feature type="transmembrane region" description="Helical" evidence="1">
    <location>
        <begin position="157"/>
        <end position="180"/>
    </location>
</feature>
<feature type="transmembrane region" description="Helical" evidence="1">
    <location>
        <begin position="69"/>
        <end position="95"/>
    </location>
</feature>
<comment type="caution">
    <text evidence="2">The sequence shown here is derived from an EMBL/GenBank/DDBJ whole genome shotgun (WGS) entry which is preliminary data.</text>
</comment>
<evidence type="ECO:0000256" key="1">
    <source>
        <dbReference type="SAM" id="Phobius"/>
    </source>
</evidence>
<organism evidence="2 3">
    <name type="scientific">Paractinoplanes durhamensis</name>
    <dbReference type="NCBI Taxonomy" id="113563"/>
    <lineage>
        <taxon>Bacteria</taxon>
        <taxon>Bacillati</taxon>
        <taxon>Actinomycetota</taxon>
        <taxon>Actinomycetes</taxon>
        <taxon>Micromonosporales</taxon>
        <taxon>Micromonosporaceae</taxon>
        <taxon>Paractinoplanes</taxon>
    </lineage>
</organism>
<keyword evidence="1" id="KW-0472">Membrane</keyword>
<accession>A0ABQ3YYZ6</accession>
<protein>
    <recommendedName>
        <fullName evidence="4">ABC transporter permease</fullName>
    </recommendedName>
</protein>
<feature type="transmembrane region" description="Helical" evidence="1">
    <location>
        <begin position="187"/>
        <end position="204"/>
    </location>
</feature>
<evidence type="ECO:0000313" key="2">
    <source>
        <dbReference type="EMBL" id="GIE02803.1"/>
    </source>
</evidence>
<name>A0ABQ3YYZ6_9ACTN</name>
<gene>
    <name evidence="2" type="ORF">Adu01nite_41530</name>
</gene>
<keyword evidence="3" id="KW-1185">Reference proteome</keyword>
<keyword evidence="1" id="KW-0812">Transmembrane</keyword>
<dbReference type="Proteomes" id="UP000637628">
    <property type="component" value="Unassembled WGS sequence"/>
</dbReference>
<keyword evidence="1" id="KW-1133">Transmembrane helix</keyword>
<feature type="transmembrane region" description="Helical" evidence="1">
    <location>
        <begin position="228"/>
        <end position="252"/>
    </location>
</feature>
<proteinExistence type="predicted"/>
<dbReference type="EMBL" id="BOML01000034">
    <property type="protein sequence ID" value="GIE02803.1"/>
    <property type="molecule type" value="Genomic_DNA"/>
</dbReference>
<feature type="transmembrane region" description="Helical" evidence="1">
    <location>
        <begin position="116"/>
        <end position="137"/>
    </location>
</feature>
<reference evidence="2 3" key="1">
    <citation type="submission" date="2021-01" db="EMBL/GenBank/DDBJ databases">
        <title>Whole genome shotgun sequence of Actinoplanes durhamensis NBRC 14914.</title>
        <authorList>
            <person name="Komaki H."/>
            <person name="Tamura T."/>
        </authorList>
    </citation>
    <scope>NUCLEOTIDE SEQUENCE [LARGE SCALE GENOMIC DNA]</scope>
    <source>
        <strain evidence="2 3">NBRC 14914</strain>
    </source>
</reference>
<feature type="transmembrane region" description="Helical" evidence="1">
    <location>
        <begin position="37"/>
        <end position="57"/>
    </location>
</feature>
<dbReference type="RefSeq" id="WP_203728538.1">
    <property type="nucleotide sequence ID" value="NZ_BAAATX010000013.1"/>
</dbReference>
<evidence type="ECO:0008006" key="4">
    <source>
        <dbReference type="Google" id="ProtNLM"/>
    </source>
</evidence>
<sequence>MTTKPTRTAAVRLARTAAVRLARTTAAELVKLRGLPAILGTALGTVVTGAFLAVALASSAPTATDATDVVTHTVLFLQIGPILIGVLAVATEYAGRQIATTLTATPNRRLLLAGKAAAYLIVATATSVTTIVAGLAAAQLTLIARDRAAEAREFDPWPAAGAVTYLVLIGVLALALATLLRSLIPPLVGMLTVVLVVSPLLSGYTEHARWLPDRAGGLLYLPTTDPVLGARTGTIVLLTWIALTGSAAIAAFRSRDA</sequence>